<evidence type="ECO:0000259" key="6">
    <source>
        <dbReference type="PROSITE" id="PS50290"/>
    </source>
</evidence>
<feature type="compositionally biased region" description="Polar residues" evidence="5">
    <location>
        <begin position="441"/>
        <end position="450"/>
    </location>
</feature>
<feature type="compositionally biased region" description="Low complexity" evidence="5">
    <location>
        <begin position="364"/>
        <end position="376"/>
    </location>
</feature>
<dbReference type="GO" id="GO:0046854">
    <property type="term" value="P:phosphatidylinositol phosphate biosynthetic process"/>
    <property type="evidence" value="ECO:0007669"/>
    <property type="project" value="InterPro"/>
</dbReference>
<organism evidence="8">
    <name type="scientific">Micromonas pusilla</name>
    <name type="common">Picoplanktonic green alga</name>
    <name type="synonym">Chromulina pusilla</name>
    <dbReference type="NCBI Taxonomy" id="38833"/>
    <lineage>
        <taxon>Eukaryota</taxon>
        <taxon>Viridiplantae</taxon>
        <taxon>Chlorophyta</taxon>
        <taxon>Mamiellophyceae</taxon>
        <taxon>Mamiellales</taxon>
        <taxon>Mamiellaceae</taxon>
        <taxon>Micromonas</taxon>
    </lineage>
</organism>
<dbReference type="GO" id="GO:0048015">
    <property type="term" value="P:phosphatidylinositol-mediated signaling"/>
    <property type="evidence" value="ECO:0007669"/>
    <property type="project" value="TreeGrafter"/>
</dbReference>
<feature type="region of interest" description="Disordered" evidence="5">
    <location>
        <begin position="636"/>
        <end position="682"/>
    </location>
</feature>
<name>A0A7R9TDD3_MICPS</name>
<feature type="region of interest" description="Disordered" evidence="5">
    <location>
        <begin position="364"/>
        <end position="510"/>
    </location>
</feature>
<dbReference type="SUPFAM" id="SSF56112">
    <property type="entry name" value="Protein kinase-like (PK-like)"/>
    <property type="match status" value="1"/>
</dbReference>
<dbReference type="InterPro" id="IPR001263">
    <property type="entry name" value="PI3K_accessory_dom"/>
</dbReference>
<feature type="region of interest" description="Disordered" evidence="5">
    <location>
        <begin position="1"/>
        <end position="29"/>
    </location>
</feature>
<dbReference type="EMBL" id="HBDY01003966">
    <property type="protein sequence ID" value="CAD8231832.1"/>
    <property type="molecule type" value="Transcribed_RNA"/>
</dbReference>
<dbReference type="CDD" id="cd05168">
    <property type="entry name" value="PI4Kc_III_beta"/>
    <property type="match status" value="1"/>
</dbReference>
<dbReference type="InterPro" id="IPR015433">
    <property type="entry name" value="PI3/4_kinase"/>
</dbReference>
<dbReference type="FunFam" id="1.10.1070.11:FF:000016">
    <property type="entry name" value="PIK1p Phosphatidylinositol 4-kinase"/>
    <property type="match status" value="1"/>
</dbReference>
<sequence length="973" mass="104639">MGERFRASKMTFTPASSSKRAEQNFPPPDGKPDLLVQFFDSEFFDEWIAISYLWRTRSEGVIDYLCNKMYSLPDDKVERYLSQLIMLQILRPNPSVERTIIDFCGRSSRLGTQVVWLLSAAAGDSKNPKLIMELKHKCTNASMNGTWLPPFRALSPALDCQNEKTAKIYDPVALRSALAAVDYPGKGENDDELETPTGSPSKMASVYGADGKGDAAPVGFVNGLVSGIGNAFRKIRIQPEETEKPGGEGTEALTEKAAEELAEEIAAQRRETLTATLRMADDLCGLSERLAKAPVEGRQQGLRDGIRQVSDGLVEGHTPGAGVIFPMGGVDSRVVRIPAEEAVLLNSREKAPYLLCLEVVSPDGAEGASDEGGSSPTGSMESMVIHDDESGPSWGASPTSAASRAEESRAEAEKILAAAMGASTPPLHPFDRASTPPLGTARSSRTSSVANMMDSGFDSTPPRSITHSRRGSGGAEGAPAARSMKPPLDPSLSSPTAAGGLAANKEKSSDGEHHIFLGGAASVVSAHHRTESFVNISQKVDQALAGVWDGPDEPTVRVSLAVMDARGGGGRSSRSSSQGGESDDGGKSGEHVRVTVFVENPLGRKPPGVKSPPHQRTPSDVGLMEMADFVHKQSWAPPADARDVTALPSPTGADGETTPTKGGTPRDSVNGGVPSPWKRSAGGLGENWVDKVERVRTNSPYGNFPGWSLKPVIIKAGDNCRQELLAIQLARVFQRIYSDAGLPLWLRPFEVIATSTTSAFIEAVTDAPSIHAIKSRAPRGTSLRQHFEAKFGGGGTAGFRVAQRNFVESLAGYSILTYVLQVKDRHNGNILLSDDGHLIHIDFNFMLSTSPGGINFESSPFKLTREYLEVMDSDDAGIASEAFNYYKVLCIQGYLALRRHAERILLLVEMMSASGTPCFKAGPKVLNNLRKRFNLGKTEEQCVEIMLSMISDSIDAWCTRQYDFYQRVLNGIL</sequence>
<dbReference type="Gene3D" id="1.10.1070.11">
    <property type="entry name" value="Phosphatidylinositol 3-/4-kinase, catalytic domain"/>
    <property type="match status" value="1"/>
</dbReference>
<dbReference type="InterPro" id="IPR000403">
    <property type="entry name" value="PI3/4_kinase_cat_dom"/>
</dbReference>
<evidence type="ECO:0000256" key="1">
    <source>
        <dbReference type="ARBA" id="ARBA00001686"/>
    </source>
</evidence>
<dbReference type="AlphaFoldDB" id="A0A7R9TDD3"/>
<dbReference type="GO" id="GO:0005737">
    <property type="term" value="C:cytoplasm"/>
    <property type="evidence" value="ECO:0007669"/>
    <property type="project" value="TreeGrafter"/>
</dbReference>
<dbReference type="PROSITE" id="PS50290">
    <property type="entry name" value="PI3_4_KINASE_3"/>
    <property type="match status" value="1"/>
</dbReference>
<dbReference type="InterPro" id="IPR011009">
    <property type="entry name" value="Kinase-like_dom_sf"/>
</dbReference>
<dbReference type="EC" id="2.7.1.67" evidence="2"/>
<dbReference type="SUPFAM" id="SSF48371">
    <property type="entry name" value="ARM repeat"/>
    <property type="match status" value="1"/>
</dbReference>
<dbReference type="Pfam" id="PF21245">
    <property type="entry name" value="PI4KB-PIK1_PIK"/>
    <property type="match status" value="1"/>
</dbReference>
<keyword evidence="4" id="KW-0418">Kinase</keyword>
<evidence type="ECO:0000256" key="3">
    <source>
        <dbReference type="ARBA" id="ARBA00022679"/>
    </source>
</evidence>
<dbReference type="InterPro" id="IPR036940">
    <property type="entry name" value="PI3/4_kinase_cat_sf"/>
</dbReference>
<dbReference type="GO" id="GO:0016020">
    <property type="term" value="C:membrane"/>
    <property type="evidence" value="ECO:0007669"/>
    <property type="project" value="TreeGrafter"/>
</dbReference>
<proteinExistence type="predicted"/>
<dbReference type="SMART" id="SM00146">
    <property type="entry name" value="PI3Kc"/>
    <property type="match status" value="1"/>
</dbReference>
<evidence type="ECO:0000259" key="7">
    <source>
        <dbReference type="PROSITE" id="PS51545"/>
    </source>
</evidence>
<dbReference type="PANTHER" id="PTHR10048:SF22">
    <property type="entry name" value="PHOSPHATIDYLINOSITOL 4-KINASE BETA"/>
    <property type="match status" value="1"/>
</dbReference>
<feature type="domain" description="PI3K/PI4K catalytic" evidence="6">
    <location>
        <begin position="686"/>
        <end position="958"/>
    </location>
</feature>
<feature type="domain" description="PIK helical" evidence="7">
    <location>
        <begin position="1"/>
        <end position="142"/>
    </location>
</feature>
<reference evidence="8" key="1">
    <citation type="submission" date="2021-01" db="EMBL/GenBank/DDBJ databases">
        <authorList>
            <person name="Corre E."/>
            <person name="Pelletier E."/>
            <person name="Niang G."/>
            <person name="Scheremetjew M."/>
            <person name="Finn R."/>
            <person name="Kale V."/>
            <person name="Holt S."/>
            <person name="Cochrane G."/>
            <person name="Meng A."/>
            <person name="Brown T."/>
            <person name="Cohen L."/>
        </authorList>
    </citation>
    <scope>NUCLEOTIDE SEQUENCE</scope>
    <source>
        <strain evidence="8">RCC1614</strain>
    </source>
</reference>
<dbReference type="InterPro" id="IPR016024">
    <property type="entry name" value="ARM-type_fold"/>
</dbReference>
<evidence type="ECO:0000256" key="4">
    <source>
        <dbReference type="ARBA" id="ARBA00022777"/>
    </source>
</evidence>
<evidence type="ECO:0000256" key="2">
    <source>
        <dbReference type="ARBA" id="ARBA00012169"/>
    </source>
</evidence>
<dbReference type="InterPro" id="IPR018936">
    <property type="entry name" value="PI3/4_kinase_CS"/>
</dbReference>
<accession>A0A7R9TDD3</accession>
<dbReference type="PANTHER" id="PTHR10048">
    <property type="entry name" value="PHOSPHATIDYLINOSITOL KINASE"/>
    <property type="match status" value="1"/>
</dbReference>
<keyword evidence="3" id="KW-0808">Transferase</keyword>
<protein>
    <recommendedName>
        <fullName evidence="2">1-phosphatidylinositol 4-kinase</fullName>
        <ecNumber evidence="2">2.7.1.67</ecNumber>
    </recommendedName>
</protein>
<dbReference type="GO" id="GO:0004430">
    <property type="term" value="F:1-phosphatidylinositol 4-kinase activity"/>
    <property type="evidence" value="ECO:0007669"/>
    <property type="project" value="UniProtKB-EC"/>
</dbReference>
<gene>
    <name evidence="8" type="ORF">MPUS1402_LOCUS2973</name>
</gene>
<feature type="region of interest" description="Disordered" evidence="5">
    <location>
        <begin position="564"/>
        <end position="620"/>
    </location>
</feature>
<feature type="compositionally biased region" description="Basic and acidic residues" evidence="5">
    <location>
        <begin position="404"/>
        <end position="414"/>
    </location>
</feature>
<comment type="catalytic activity">
    <reaction evidence="1">
        <text>a 1,2-diacyl-sn-glycero-3-phospho-(1D-myo-inositol) + ATP = a 1,2-diacyl-sn-glycero-3-phospho-(1D-myo-inositol 4-phosphate) + ADP + H(+)</text>
        <dbReference type="Rhea" id="RHEA:19877"/>
        <dbReference type="ChEBI" id="CHEBI:15378"/>
        <dbReference type="ChEBI" id="CHEBI:30616"/>
        <dbReference type="ChEBI" id="CHEBI:57880"/>
        <dbReference type="ChEBI" id="CHEBI:58178"/>
        <dbReference type="ChEBI" id="CHEBI:456216"/>
        <dbReference type="EC" id="2.7.1.67"/>
    </reaction>
</comment>
<dbReference type="PROSITE" id="PS51545">
    <property type="entry name" value="PIK_HELICAL"/>
    <property type="match status" value="1"/>
</dbReference>
<dbReference type="PROSITE" id="PS00916">
    <property type="entry name" value="PI3_4_KINASE_2"/>
    <property type="match status" value="1"/>
</dbReference>
<dbReference type="InterPro" id="IPR049160">
    <property type="entry name" value="PI4KB-PIK1_PIK"/>
</dbReference>
<evidence type="ECO:0000313" key="8">
    <source>
        <dbReference type="EMBL" id="CAD8231832.1"/>
    </source>
</evidence>
<feature type="compositionally biased region" description="Basic and acidic residues" evidence="5">
    <location>
        <begin position="584"/>
        <end position="593"/>
    </location>
</feature>
<dbReference type="Pfam" id="PF00454">
    <property type="entry name" value="PI3_PI4_kinase"/>
    <property type="match status" value="1"/>
</dbReference>
<evidence type="ECO:0000256" key="5">
    <source>
        <dbReference type="SAM" id="MobiDB-lite"/>
    </source>
</evidence>
<dbReference type="Gene3D" id="3.30.1010.10">
    <property type="entry name" value="Phosphatidylinositol 3-kinase Catalytic Subunit, Chain A, domain 4"/>
    <property type="match status" value="1"/>
</dbReference>
<dbReference type="InterPro" id="IPR057754">
    <property type="entry name" value="PI4-kinase_beta/PIK1_cat"/>
</dbReference>